<reference evidence="1" key="1">
    <citation type="submission" date="2023-05" db="EMBL/GenBank/DDBJ databases">
        <title>Cataloging the Phylogenetic Diversity of Human Bladder Bacteria.</title>
        <authorList>
            <person name="Du J."/>
        </authorList>
    </citation>
    <scope>NUCLEOTIDE SEQUENCE</scope>
    <source>
        <strain evidence="1">UMB1231</strain>
    </source>
</reference>
<name>A0AAJ1V1T1_9LACT</name>
<dbReference type="Proteomes" id="UP001229251">
    <property type="component" value="Unassembled WGS sequence"/>
</dbReference>
<evidence type="ECO:0000313" key="1">
    <source>
        <dbReference type="EMBL" id="MDK7186860.1"/>
    </source>
</evidence>
<accession>A0AAJ1V1T1</accession>
<dbReference type="RefSeq" id="WP_285065447.1">
    <property type="nucleotide sequence ID" value="NZ_JASOOE010000004.1"/>
</dbReference>
<protein>
    <recommendedName>
        <fullName evidence="3">Phage protein</fullName>
    </recommendedName>
</protein>
<comment type="caution">
    <text evidence="1">The sequence shown here is derived from an EMBL/GenBank/DDBJ whole genome shotgun (WGS) entry which is preliminary data.</text>
</comment>
<evidence type="ECO:0008006" key="3">
    <source>
        <dbReference type="Google" id="ProtNLM"/>
    </source>
</evidence>
<organism evidence="1 2">
    <name type="scientific">Facklamia hominis</name>
    <dbReference type="NCBI Taxonomy" id="178214"/>
    <lineage>
        <taxon>Bacteria</taxon>
        <taxon>Bacillati</taxon>
        <taxon>Bacillota</taxon>
        <taxon>Bacilli</taxon>
        <taxon>Lactobacillales</taxon>
        <taxon>Aerococcaceae</taxon>
        <taxon>Facklamia</taxon>
    </lineage>
</organism>
<proteinExistence type="predicted"/>
<dbReference type="AlphaFoldDB" id="A0AAJ1V1T1"/>
<sequence>MIYLWDQIETGTNPLGKKLYKKQKVPIKNVIIAQPSTEDVETTINLTGRKAEYLLGIPKGDKHDWDGKEVEFYGKTWRVIGTPTQGMPHMMPLDWNKKVLVERYE</sequence>
<dbReference type="EMBL" id="JASOOE010000004">
    <property type="protein sequence ID" value="MDK7186860.1"/>
    <property type="molecule type" value="Genomic_DNA"/>
</dbReference>
<evidence type="ECO:0000313" key="2">
    <source>
        <dbReference type="Proteomes" id="UP001229251"/>
    </source>
</evidence>
<gene>
    <name evidence="1" type="ORF">QP433_02590</name>
</gene>